<dbReference type="InterPro" id="IPR009061">
    <property type="entry name" value="DNA-bd_dom_put_sf"/>
</dbReference>
<gene>
    <name evidence="1" type="ORF">SB4_02370</name>
</gene>
<dbReference type="Proteomes" id="UP000074072">
    <property type="component" value="Unassembled WGS sequence"/>
</dbReference>
<dbReference type="OrthoDB" id="9806994at2"/>
<dbReference type="AlphaFoldDB" id="A0A147J2K0"/>
<sequence length="70" mass="7743">MESITINATPDGRLSRKAASAYLGISVKTLANWAYRGIGPRSIKVGGLRFYYIREIDNFIASNIGLHQTK</sequence>
<dbReference type="EMBL" id="LDTE01000009">
    <property type="protein sequence ID" value="KTW02864.1"/>
    <property type="molecule type" value="Genomic_DNA"/>
</dbReference>
<evidence type="ECO:0000313" key="2">
    <source>
        <dbReference type="Proteomes" id="UP000074072"/>
    </source>
</evidence>
<reference evidence="1 2" key="1">
    <citation type="journal article" date="2016" name="Front. Microbiol.">
        <title>Genomic Resource of Rice Seed Associated Bacteria.</title>
        <authorList>
            <person name="Midha S."/>
            <person name="Bansal K."/>
            <person name="Sharma S."/>
            <person name="Kumar N."/>
            <person name="Patil P.P."/>
            <person name="Chaudhry V."/>
            <person name="Patil P.B."/>
        </authorList>
    </citation>
    <scope>NUCLEOTIDE SEQUENCE [LARGE SCALE GENOMIC DNA]</scope>
    <source>
        <strain evidence="1 2">SB4</strain>
    </source>
</reference>
<evidence type="ECO:0000313" key="1">
    <source>
        <dbReference type="EMBL" id="KTW02864.1"/>
    </source>
</evidence>
<accession>A0A147J2K0</accession>
<protein>
    <submittedName>
        <fullName evidence="1">Uncharacterized protein</fullName>
    </submittedName>
</protein>
<dbReference type="SUPFAM" id="SSF46955">
    <property type="entry name" value="Putative DNA-binding domain"/>
    <property type="match status" value="1"/>
</dbReference>
<comment type="caution">
    <text evidence="1">The sequence shown here is derived from an EMBL/GenBank/DDBJ whole genome shotgun (WGS) entry which is preliminary data.</text>
</comment>
<organism evidence="1 2">
    <name type="scientific">Sphingomonas sanguinis</name>
    <dbReference type="NCBI Taxonomy" id="33051"/>
    <lineage>
        <taxon>Bacteria</taxon>
        <taxon>Pseudomonadati</taxon>
        <taxon>Pseudomonadota</taxon>
        <taxon>Alphaproteobacteria</taxon>
        <taxon>Sphingomonadales</taxon>
        <taxon>Sphingomonadaceae</taxon>
        <taxon>Sphingomonas</taxon>
    </lineage>
</organism>
<proteinExistence type="predicted"/>
<name>A0A147J2K0_9SPHN</name>
<dbReference type="PATRIC" id="fig|33051.4.peg.3769"/>